<dbReference type="OrthoDB" id="8420169at2"/>
<accession>A0A545TF01</accession>
<keyword evidence="2" id="KW-1185">Reference proteome</keyword>
<protein>
    <submittedName>
        <fullName evidence="1">Uncharacterized protein</fullName>
    </submittedName>
</protein>
<dbReference type="AlphaFoldDB" id="A0A545TF01"/>
<organism evidence="1 2">
    <name type="scientific">Denitrobaculum tricleocarpae</name>
    <dbReference type="NCBI Taxonomy" id="2591009"/>
    <lineage>
        <taxon>Bacteria</taxon>
        <taxon>Pseudomonadati</taxon>
        <taxon>Pseudomonadota</taxon>
        <taxon>Alphaproteobacteria</taxon>
        <taxon>Rhodospirillales</taxon>
        <taxon>Rhodospirillaceae</taxon>
        <taxon>Denitrobaculum</taxon>
    </lineage>
</organism>
<reference evidence="1 2" key="1">
    <citation type="submission" date="2019-06" db="EMBL/GenBank/DDBJ databases">
        <title>Whole genome sequence for Rhodospirillaceae sp. R148.</title>
        <authorList>
            <person name="Wang G."/>
        </authorList>
    </citation>
    <scope>NUCLEOTIDE SEQUENCE [LARGE SCALE GENOMIC DNA]</scope>
    <source>
        <strain evidence="1 2">R148</strain>
    </source>
</reference>
<dbReference type="RefSeq" id="WP_142898753.1">
    <property type="nucleotide sequence ID" value="NZ_ML660060.1"/>
</dbReference>
<comment type="caution">
    <text evidence="1">The sequence shown here is derived from an EMBL/GenBank/DDBJ whole genome shotgun (WGS) entry which is preliminary data.</text>
</comment>
<proteinExistence type="predicted"/>
<evidence type="ECO:0000313" key="1">
    <source>
        <dbReference type="EMBL" id="TQV75765.1"/>
    </source>
</evidence>
<dbReference type="Proteomes" id="UP000315252">
    <property type="component" value="Unassembled WGS sequence"/>
</dbReference>
<dbReference type="EMBL" id="VHSH01000009">
    <property type="protein sequence ID" value="TQV75765.1"/>
    <property type="molecule type" value="Genomic_DNA"/>
</dbReference>
<evidence type="ECO:0000313" key="2">
    <source>
        <dbReference type="Proteomes" id="UP000315252"/>
    </source>
</evidence>
<sequence>MEFAERPGGGYNEPTVEFKNNPTIENYLHLRRSDPDAEIEISVFGGIDALFAMEDELERFGFDPQTVASIFDADEDAVSSLSLQLMEKIVQAKELTRDGETHLVRRGIAVPDKLIDWLICAMLDSLSWNNELIIHRDLIVPIRERLGGPNPQYQQTIDAHEKRQAAIWLAAQMKAQGTEPTIRGIAQHFAVAPSTVARWFPGTSFQEEAEKLSKFFDKDGNIEWPSKPE</sequence>
<name>A0A545TF01_9PROT</name>
<gene>
    <name evidence="1" type="ORF">FKG95_22910</name>
</gene>